<protein>
    <recommendedName>
        <fullName evidence="2">Phosphoesterase</fullName>
        <ecNumber evidence="2">3.1.4.-</ecNumber>
    </recommendedName>
</protein>
<dbReference type="InterPro" id="IPR000979">
    <property type="entry name" value="Phosphodiesterase_MJ0936/Vps29"/>
</dbReference>
<dbReference type="Pfam" id="PF12850">
    <property type="entry name" value="Metallophos_2"/>
    <property type="match status" value="1"/>
</dbReference>
<proteinExistence type="inferred from homology"/>
<reference evidence="4" key="2">
    <citation type="submission" date="2021-04" db="EMBL/GenBank/DDBJ databases">
        <authorList>
            <person name="Gilroy R."/>
        </authorList>
    </citation>
    <scope>NUCLEOTIDE SEQUENCE</scope>
    <source>
        <strain evidence="4">CHK156-179</strain>
    </source>
</reference>
<sequence>MKTVVVLSDSHYRGAVRKLEGLFAENDYILHLGDGSGEMRSVLDEYPDKVRVCRGNCDAFFGEDEFVFEAEGISLFCCHGHKYGVKHDLTRLAARAKELGCEGALYGHTHIACIEEVDGVLCINPGALGAYAEASYCYLVLHKGKMTPTIVPFNQ</sequence>
<name>A0A9D2KEE4_9FIRM</name>
<dbReference type="PANTHER" id="PTHR11124">
    <property type="entry name" value="VACUOLAR SORTING PROTEIN VPS29"/>
    <property type="match status" value="1"/>
</dbReference>
<dbReference type="EC" id="3.1.4.-" evidence="2"/>
<dbReference type="InterPro" id="IPR029052">
    <property type="entry name" value="Metallo-depent_PP-like"/>
</dbReference>
<dbReference type="GO" id="GO:0016787">
    <property type="term" value="F:hydrolase activity"/>
    <property type="evidence" value="ECO:0007669"/>
    <property type="project" value="UniProtKB-UniRule"/>
</dbReference>
<evidence type="ECO:0000256" key="1">
    <source>
        <dbReference type="ARBA" id="ARBA00008950"/>
    </source>
</evidence>
<gene>
    <name evidence="4" type="ORF">H9797_03960</name>
</gene>
<comment type="similarity">
    <text evidence="1 2">Belongs to the metallophosphoesterase superfamily. YfcE family.</text>
</comment>
<dbReference type="EMBL" id="DXAJ01000060">
    <property type="protein sequence ID" value="HJA02519.1"/>
    <property type="molecule type" value="Genomic_DNA"/>
</dbReference>
<dbReference type="Gene3D" id="3.60.21.10">
    <property type="match status" value="1"/>
</dbReference>
<comment type="cofactor">
    <cofactor evidence="2">
        <name>a divalent metal cation</name>
        <dbReference type="ChEBI" id="CHEBI:60240"/>
    </cofactor>
</comment>
<comment type="caution">
    <text evidence="4">The sequence shown here is derived from an EMBL/GenBank/DDBJ whole genome shotgun (WGS) entry which is preliminary data.</text>
</comment>
<reference evidence="4" key="1">
    <citation type="journal article" date="2021" name="PeerJ">
        <title>Extensive microbial diversity within the chicken gut microbiome revealed by metagenomics and culture.</title>
        <authorList>
            <person name="Gilroy R."/>
            <person name="Ravi A."/>
            <person name="Getino M."/>
            <person name="Pursley I."/>
            <person name="Horton D.L."/>
            <person name="Alikhan N.F."/>
            <person name="Baker D."/>
            <person name="Gharbi K."/>
            <person name="Hall N."/>
            <person name="Watson M."/>
            <person name="Adriaenssens E.M."/>
            <person name="Foster-Nyarko E."/>
            <person name="Jarju S."/>
            <person name="Secka A."/>
            <person name="Antonio M."/>
            <person name="Oren A."/>
            <person name="Chaudhuri R.R."/>
            <person name="La Ragione R."/>
            <person name="Hildebrand F."/>
            <person name="Pallen M.J."/>
        </authorList>
    </citation>
    <scope>NUCLEOTIDE SEQUENCE</scope>
    <source>
        <strain evidence="4">CHK156-179</strain>
    </source>
</reference>
<accession>A0A9D2KEE4</accession>
<dbReference type="Proteomes" id="UP000824221">
    <property type="component" value="Unassembled WGS sequence"/>
</dbReference>
<evidence type="ECO:0000256" key="2">
    <source>
        <dbReference type="RuleBase" id="RU362039"/>
    </source>
</evidence>
<feature type="domain" description="Calcineurin-like phosphoesterase" evidence="3">
    <location>
        <begin position="4"/>
        <end position="142"/>
    </location>
</feature>
<dbReference type="InterPro" id="IPR024654">
    <property type="entry name" value="Calcineurin-like_PHP_lpxH"/>
</dbReference>
<dbReference type="SUPFAM" id="SSF56300">
    <property type="entry name" value="Metallo-dependent phosphatases"/>
    <property type="match status" value="1"/>
</dbReference>
<dbReference type="NCBIfam" id="TIGR00040">
    <property type="entry name" value="yfcE"/>
    <property type="match status" value="1"/>
</dbReference>
<dbReference type="AlphaFoldDB" id="A0A9D2KEE4"/>
<evidence type="ECO:0000313" key="5">
    <source>
        <dbReference type="Proteomes" id="UP000824221"/>
    </source>
</evidence>
<dbReference type="GO" id="GO:0046872">
    <property type="term" value="F:metal ion binding"/>
    <property type="evidence" value="ECO:0007669"/>
    <property type="project" value="UniProtKB-KW"/>
</dbReference>
<evidence type="ECO:0000313" key="4">
    <source>
        <dbReference type="EMBL" id="HJA02519.1"/>
    </source>
</evidence>
<keyword evidence="2" id="KW-0479">Metal-binding</keyword>
<evidence type="ECO:0000259" key="3">
    <source>
        <dbReference type="Pfam" id="PF12850"/>
    </source>
</evidence>
<organism evidence="4 5">
    <name type="scientific">Candidatus Gallimonas gallistercoris</name>
    <dbReference type="NCBI Taxonomy" id="2838602"/>
    <lineage>
        <taxon>Bacteria</taxon>
        <taxon>Bacillati</taxon>
        <taxon>Bacillota</taxon>
        <taxon>Clostridia</taxon>
        <taxon>Candidatus Gallimonas</taxon>
    </lineage>
</organism>